<evidence type="ECO:0000256" key="5">
    <source>
        <dbReference type="ARBA" id="ARBA00022692"/>
    </source>
</evidence>
<evidence type="ECO:0000313" key="10">
    <source>
        <dbReference type="Proteomes" id="UP001164761"/>
    </source>
</evidence>
<sequence>MMTGKEKISTFQVAILIVPVIVATEIFSAPGTSAEYAKEDAWISILLTSVTGVWSLFVMLALAIRYPGLTPIEYSQEILGKWLGILVGWYYVFVLFWYPATISDEMMNFIRLFANPTTPRVAILLLFIFVCGAVVWAGIEAIARCAELIVPINIIFILITSFLLFGDMEGKYLKPVLGHGLIPVLQGAVVPSAWTGEFFMIGFLLPFVKKSTQVRRAGVISLGIVMLLMVWITLQSLTVDGEITGKMNYAFYAATRYVSIADFFERIDPVIVEAWVFGGFLKNSVFLWALCISVAQLLGYENYRTLVVPLSLMTLVACLWFYSNAFEMQDFLKYTFPSWGLINQNIIPTMLLMVDLARRRRKAQSA</sequence>
<feature type="transmembrane region" description="Helical" evidence="8">
    <location>
        <begin position="217"/>
        <end position="234"/>
    </location>
</feature>
<evidence type="ECO:0000256" key="6">
    <source>
        <dbReference type="ARBA" id="ARBA00022989"/>
    </source>
</evidence>
<feature type="transmembrane region" description="Helical" evidence="8">
    <location>
        <begin position="12"/>
        <end position="29"/>
    </location>
</feature>
<evidence type="ECO:0000256" key="7">
    <source>
        <dbReference type="ARBA" id="ARBA00023136"/>
    </source>
</evidence>
<name>A0ABY6ZC26_9BACL</name>
<keyword evidence="10" id="KW-1185">Reference proteome</keyword>
<dbReference type="Pfam" id="PF03845">
    <property type="entry name" value="Spore_permease"/>
    <property type="match status" value="1"/>
</dbReference>
<feature type="transmembrane region" description="Helical" evidence="8">
    <location>
        <begin position="120"/>
        <end position="139"/>
    </location>
</feature>
<feature type="transmembrane region" description="Helical" evidence="8">
    <location>
        <begin position="185"/>
        <end position="205"/>
    </location>
</feature>
<comment type="similarity">
    <text evidence="2">Belongs to the amino acid-polyamine-organocation (APC) superfamily. Spore germination protein (SGP) (TC 2.A.3.9) family.</text>
</comment>
<accession>A0ABY6ZC26</accession>
<feature type="transmembrane region" description="Helical" evidence="8">
    <location>
        <begin position="146"/>
        <end position="165"/>
    </location>
</feature>
<dbReference type="PANTHER" id="PTHR34975:SF2">
    <property type="entry name" value="SPORE GERMINATION PROTEIN A2"/>
    <property type="match status" value="1"/>
</dbReference>
<feature type="transmembrane region" description="Helical" evidence="8">
    <location>
        <begin position="41"/>
        <end position="66"/>
    </location>
</feature>
<dbReference type="NCBIfam" id="TIGR00912">
    <property type="entry name" value="2A0309"/>
    <property type="match status" value="1"/>
</dbReference>
<organism evidence="9 10">
    <name type="scientific">Alicyclobacillus fastidiosus</name>
    <dbReference type="NCBI Taxonomy" id="392011"/>
    <lineage>
        <taxon>Bacteria</taxon>
        <taxon>Bacillati</taxon>
        <taxon>Bacillota</taxon>
        <taxon>Bacilli</taxon>
        <taxon>Bacillales</taxon>
        <taxon>Alicyclobacillaceae</taxon>
        <taxon>Alicyclobacillus</taxon>
    </lineage>
</organism>
<dbReference type="EMBL" id="CP104067">
    <property type="protein sequence ID" value="WAH40285.1"/>
    <property type="molecule type" value="Genomic_DNA"/>
</dbReference>
<reference evidence="9" key="1">
    <citation type="submission" date="2022-08" db="EMBL/GenBank/DDBJ databases">
        <title>Alicyclobacillus fastidiosus DSM 17978, complete genome.</title>
        <authorList>
            <person name="Wang Q."/>
            <person name="Cai R."/>
            <person name="Wang Z."/>
        </authorList>
    </citation>
    <scope>NUCLEOTIDE SEQUENCE</scope>
    <source>
        <strain evidence="9">DSM 17978</strain>
    </source>
</reference>
<evidence type="ECO:0000256" key="8">
    <source>
        <dbReference type="SAM" id="Phobius"/>
    </source>
</evidence>
<dbReference type="RefSeq" id="WP_268004182.1">
    <property type="nucleotide sequence ID" value="NZ_BSUT01000001.1"/>
</dbReference>
<comment type="subcellular location">
    <subcellularLocation>
        <location evidence="1">Membrane</location>
        <topology evidence="1">Multi-pass membrane protein</topology>
    </subcellularLocation>
</comment>
<dbReference type="Gene3D" id="1.20.1740.10">
    <property type="entry name" value="Amino acid/polyamine transporter I"/>
    <property type="match status" value="1"/>
</dbReference>
<keyword evidence="5 8" id="KW-0812">Transmembrane</keyword>
<evidence type="ECO:0000256" key="2">
    <source>
        <dbReference type="ARBA" id="ARBA00007998"/>
    </source>
</evidence>
<gene>
    <name evidence="9" type="ORF">NZD89_18165</name>
</gene>
<dbReference type="PANTHER" id="PTHR34975">
    <property type="entry name" value="SPORE GERMINATION PROTEIN A2"/>
    <property type="match status" value="1"/>
</dbReference>
<keyword evidence="3" id="KW-0813">Transport</keyword>
<dbReference type="InterPro" id="IPR004761">
    <property type="entry name" value="Spore_GerAB"/>
</dbReference>
<feature type="transmembrane region" description="Helical" evidence="8">
    <location>
        <begin position="305"/>
        <end position="322"/>
    </location>
</feature>
<feature type="transmembrane region" description="Helical" evidence="8">
    <location>
        <begin position="78"/>
        <end position="100"/>
    </location>
</feature>
<keyword evidence="6 8" id="KW-1133">Transmembrane helix</keyword>
<evidence type="ECO:0000313" key="9">
    <source>
        <dbReference type="EMBL" id="WAH40285.1"/>
    </source>
</evidence>
<keyword evidence="4" id="KW-0309">Germination</keyword>
<protein>
    <submittedName>
        <fullName evidence="9">Spore germination protein</fullName>
    </submittedName>
</protein>
<evidence type="ECO:0000256" key="4">
    <source>
        <dbReference type="ARBA" id="ARBA00022544"/>
    </source>
</evidence>
<evidence type="ECO:0000256" key="1">
    <source>
        <dbReference type="ARBA" id="ARBA00004141"/>
    </source>
</evidence>
<proteinExistence type="inferred from homology"/>
<dbReference type="Proteomes" id="UP001164761">
    <property type="component" value="Chromosome"/>
</dbReference>
<feature type="transmembrane region" description="Helical" evidence="8">
    <location>
        <begin position="334"/>
        <end position="354"/>
    </location>
</feature>
<keyword evidence="7 8" id="KW-0472">Membrane</keyword>
<feature type="transmembrane region" description="Helical" evidence="8">
    <location>
        <begin position="274"/>
        <end position="298"/>
    </location>
</feature>
<evidence type="ECO:0000256" key="3">
    <source>
        <dbReference type="ARBA" id="ARBA00022448"/>
    </source>
</evidence>